<evidence type="ECO:0000313" key="10">
    <source>
        <dbReference type="EMBL" id="CAH1956466.1"/>
    </source>
</evidence>
<dbReference type="SUPFAM" id="SSF49723">
    <property type="entry name" value="Lipase/lipooxygenase domain (PLAT/LH2 domain)"/>
    <property type="match status" value="1"/>
</dbReference>
<dbReference type="InterPro" id="IPR046791">
    <property type="entry name" value="Polycystin_dom"/>
</dbReference>
<sequence>MITEGYDLSLMPFILGANTKIQVRVIDRHEFKGSTVMDVQVESSLKDKTADGLQKEVDDKFFNDKSPDSIENLIEHGNYEKALQTINVLVDDMEQLRDDTTKDVIFGNHQRIYDALQNIPVKADTADTIAAISNKIAKAYIDMPDINVIENATTLCEKSAQAGLNEIKKLQFPAKYEEDIRRSTKLLAECSQAGANSNEALLVSEAKVVIPTTEFPLIDKELIVENYPDYSDDQNTSRHLRTLEDSFRRMENICYLTAKTLAMTMSIEERPKAVDAGHYKVVACKKVGEGHRKAKLVSQNIELASSPDFLYTKDAVDILMCTSSKNILWWAQIEKPSSNIALVRFDVEERAVEKFSNPYRLTFFMFKNASSILETYSGRTPQAIECTQKRDWCDYERIAQYRIDVFGSRTYIIQFNNLDEESTLLVLISRFEKPPASYFSLAEVITKYNATIYKTNDDKYDAWDYLYILPGAEEKEYNFSVFTLSCQKWDYAAREWRHGCSSDAKRSSVNRIVCRCFQASIFSGKVTNNEVQPQHTSFTEFELEYQANYIIFLFLLAIYTTYCVLLIYFSMLGRKKRIWETIYFLPDTSYECRYGYLIIVRTADKKSAGTTSNVVIQIRGKQNKSQEHLLNYPDPELSMLQKNCEDWFFLATEKYLGEVGSIQIWFDALGYRPAWYCISLELVDLQTNKYWYFNIDTWFRMSGNQRFECTAYPTHHMEGSLKQQRISKLISKMRYGTHMWNIFEDKDVLTMVKRITIIFSIICTIFTTIMLAYGCPKLRLSDSISYYSRYTINWYSFLATCCGFTITYLIHYPTVYYMRKQANDEDYIFHIGGSRIGLGSILSYFLIVLIVTNMTLLVIFGFWVTHITGLMWLTCVLGSMLVYIFVLENTSRFVHNLLDNMKKRMRYIFQNFRSIALQVEGQRKEVFRRFGKNGLRPYLGHLYSPLNDSLVTERRTKANLKLKVIELLEDLIMIAIYVVLLYTVILRDKNPLSHYYHNQIKYLVTGATTRTEYVEDTRGSITGYLKSTLLMALQSKQWYGRYVVDSPGMTVDQANKYIGVARLRQHRSVQDKCPEYFNKSVDEIDCVGYFFGMGEKRWFDVGWTPLAEKYRNGILGRQDPVWRYQSALKAGTVAYVGLMGTYPGGGYIAPMGRTIQNSFVNLQYLQRNHWIDNLTRCMFVEFLLYNANANLFGQVQSKYEVSLSGIVYETQDIRVASLLVVKSKESTVTVVASLCFIIMVVILGLKLVIKVATKRRIALKDMWLLIDLVIVLMSIACLFLYVGRTKLVKQFLRKVEDAKHNEFINYFHLFYTESTLTIMAAVLIFVATLRLWKLLRFFQIIQVVERTLIYSMRVLWCLFLCHMIIIILFMFTGQLIKGQNTNARGVIETVAVMSLMSFGFVFDPDLVEDYKLYYATFQLYSTIYSTVVVAVISTAYADAQLYYSDEKHEYSVQEYIRDEIRYYFEVIWIKWKRLRLTGGEDTEDDDARKVVTPKSDEFRFSECLTAPVSRLTTMLHLSLCVLRNISKHATYFGAKDVATIRNAIAYYFGSDSQEKAIFYEGRTVTGQVKLVDDRLFQRMENICNDFDEEPQNQHNQQLQGVRSRRAKEAAVIEKYNNKIDSVHDKLKFLLEAMSNIKIDGE</sequence>
<comment type="similarity">
    <text evidence="2">Belongs to the polycystin family.</text>
</comment>
<feature type="transmembrane region" description="Helical" evidence="8">
    <location>
        <begin position="1303"/>
        <end position="1329"/>
    </location>
</feature>
<reference evidence="10" key="1">
    <citation type="submission" date="2022-03" db="EMBL/GenBank/DDBJ databases">
        <authorList>
            <person name="Sayadi A."/>
        </authorList>
    </citation>
    <scope>NUCLEOTIDE SEQUENCE</scope>
</reference>
<feature type="transmembrane region" description="Helical" evidence="8">
    <location>
        <begin position="549"/>
        <end position="569"/>
    </location>
</feature>
<accession>A0A9P0JN23</accession>
<evidence type="ECO:0000259" key="9">
    <source>
        <dbReference type="PROSITE" id="PS50095"/>
    </source>
</evidence>
<dbReference type="Pfam" id="PF20519">
    <property type="entry name" value="Polycystin_dom"/>
    <property type="match status" value="1"/>
</dbReference>
<dbReference type="Proteomes" id="UP001152888">
    <property type="component" value="Unassembled WGS sequence"/>
</dbReference>
<evidence type="ECO:0000256" key="4">
    <source>
        <dbReference type="ARBA" id="ARBA00022729"/>
    </source>
</evidence>
<dbReference type="InterPro" id="IPR013122">
    <property type="entry name" value="PKD1_2_channel"/>
</dbReference>
<comment type="caution">
    <text evidence="7">Lacks conserved residue(s) required for the propagation of feature annotation.</text>
</comment>
<evidence type="ECO:0000256" key="7">
    <source>
        <dbReference type="PROSITE-ProRule" id="PRU00152"/>
    </source>
</evidence>
<evidence type="ECO:0000313" key="11">
    <source>
        <dbReference type="Proteomes" id="UP001152888"/>
    </source>
</evidence>
<protein>
    <recommendedName>
        <fullName evidence="9">PLAT domain-containing protein</fullName>
    </recommendedName>
</protein>
<feature type="transmembrane region" description="Helical" evidence="8">
    <location>
        <begin position="1228"/>
        <end position="1249"/>
    </location>
</feature>
<keyword evidence="11" id="KW-1185">Reference proteome</keyword>
<feature type="transmembrane region" description="Helical" evidence="8">
    <location>
        <begin position="1261"/>
        <end position="1283"/>
    </location>
</feature>
<feature type="transmembrane region" description="Helical" evidence="8">
    <location>
        <begin position="1383"/>
        <end position="1402"/>
    </location>
</feature>
<feature type="transmembrane region" description="Helical" evidence="8">
    <location>
        <begin position="1414"/>
        <end position="1437"/>
    </location>
</feature>
<keyword evidence="3 8" id="KW-0812">Transmembrane</keyword>
<dbReference type="GO" id="GO:0016020">
    <property type="term" value="C:membrane"/>
    <property type="evidence" value="ECO:0007669"/>
    <property type="project" value="UniProtKB-SubCell"/>
</dbReference>
<dbReference type="Gene3D" id="2.60.60.20">
    <property type="entry name" value="PLAT/LH2 domain"/>
    <property type="match status" value="1"/>
</dbReference>
<feature type="domain" description="PLAT" evidence="9">
    <location>
        <begin position="594"/>
        <end position="713"/>
    </location>
</feature>
<feature type="transmembrane region" description="Helical" evidence="8">
    <location>
        <begin position="1350"/>
        <end position="1371"/>
    </location>
</feature>
<dbReference type="GO" id="GO:0050982">
    <property type="term" value="P:detection of mechanical stimulus"/>
    <property type="evidence" value="ECO:0007669"/>
    <property type="project" value="TreeGrafter"/>
</dbReference>
<dbReference type="GO" id="GO:0005262">
    <property type="term" value="F:calcium channel activity"/>
    <property type="evidence" value="ECO:0007669"/>
    <property type="project" value="TreeGrafter"/>
</dbReference>
<feature type="transmembrane region" description="Helical" evidence="8">
    <location>
        <begin position="869"/>
        <end position="887"/>
    </location>
</feature>
<feature type="transmembrane region" description="Helical" evidence="8">
    <location>
        <begin position="794"/>
        <end position="815"/>
    </location>
</feature>
<name>A0A9P0JN23_ACAOB</name>
<organism evidence="10 11">
    <name type="scientific">Acanthoscelides obtectus</name>
    <name type="common">Bean weevil</name>
    <name type="synonym">Bruchus obtectus</name>
    <dbReference type="NCBI Taxonomy" id="200917"/>
    <lineage>
        <taxon>Eukaryota</taxon>
        <taxon>Metazoa</taxon>
        <taxon>Ecdysozoa</taxon>
        <taxon>Arthropoda</taxon>
        <taxon>Hexapoda</taxon>
        <taxon>Insecta</taxon>
        <taxon>Pterygota</taxon>
        <taxon>Neoptera</taxon>
        <taxon>Endopterygota</taxon>
        <taxon>Coleoptera</taxon>
        <taxon>Polyphaga</taxon>
        <taxon>Cucujiformia</taxon>
        <taxon>Chrysomeloidea</taxon>
        <taxon>Chrysomelidae</taxon>
        <taxon>Bruchinae</taxon>
        <taxon>Bruchini</taxon>
        <taxon>Acanthoscelides</taxon>
    </lineage>
</organism>
<feature type="transmembrane region" description="Helical" evidence="8">
    <location>
        <begin position="964"/>
        <end position="985"/>
    </location>
</feature>
<keyword evidence="6 8" id="KW-0472">Membrane</keyword>
<dbReference type="InterPro" id="IPR036392">
    <property type="entry name" value="PLAT/LH2_dom_sf"/>
</dbReference>
<dbReference type="PANTHER" id="PTHR10877:SF183">
    <property type="entry name" value="AT14535P-RELATED"/>
    <property type="match status" value="1"/>
</dbReference>
<proteinExistence type="inferred from homology"/>
<evidence type="ECO:0000256" key="8">
    <source>
        <dbReference type="SAM" id="Phobius"/>
    </source>
</evidence>
<keyword evidence="4" id="KW-0732">Signal</keyword>
<keyword evidence="5 8" id="KW-1133">Transmembrane helix</keyword>
<comment type="subcellular location">
    <subcellularLocation>
        <location evidence="1">Membrane</location>
        <topology evidence="1">Multi-pass membrane protein</topology>
    </subcellularLocation>
</comment>
<dbReference type="InterPro" id="IPR051223">
    <property type="entry name" value="Polycystin"/>
</dbReference>
<gene>
    <name evidence="10" type="ORF">ACAOBT_LOCUS1584</name>
</gene>
<dbReference type="PROSITE" id="PS50095">
    <property type="entry name" value="PLAT"/>
    <property type="match status" value="1"/>
</dbReference>
<feature type="transmembrane region" description="Helical" evidence="8">
    <location>
        <begin position="836"/>
        <end position="863"/>
    </location>
</feature>
<dbReference type="Pfam" id="PF08016">
    <property type="entry name" value="PKD_channel"/>
    <property type="match status" value="1"/>
</dbReference>
<evidence type="ECO:0000256" key="3">
    <source>
        <dbReference type="ARBA" id="ARBA00022692"/>
    </source>
</evidence>
<evidence type="ECO:0000256" key="6">
    <source>
        <dbReference type="ARBA" id="ARBA00023136"/>
    </source>
</evidence>
<evidence type="ECO:0000256" key="2">
    <source>
        <dbReference type="ARBA" id="ARBA00007200"/>
    </source>
</evidence>
<evidence type="ECO:0000256" key="5">
    <source>
        <dbReference type="ARBA" id="ARBA00022989"/>
    </source>
</evidence>
<feature type="transmembrane region" description="Helical" evidence="8">
    <location>
        <begin position="755"/>
        <end position="774"/>
    </location>
</feature>
<dbReference type="Pfam" id="PF01477">
    <property type="entry name" value="PLAT"/>
    <property type="match status" value="1"/>
</dbReference>
<dbReference type="EMBL" id="CAKOFQ010006665">
    <property type="protein sequence ID" value="CAH1956466.1"/>
    <property type="molecule type" value="Genomic_DNA"/>
</dbReference>
<dbReference type="InterPro" id="IPR001024">
    <property type="entry name" value="PLAT/LH2_dom"/>
</dbReference>
<comment type="caution">
    <text evidence="10">The sequence shown here is derived from an EMBL/GenBank/DDBJ whole genome shotgun (WGS) entry which is preliminary data.</text>
</comment>
<dbReference type="OrthoDB" id="5322100at2759"/>
<dbReference type="PANTHER" id="PTHR10877">
    <property type="entry name" value="POLYCYSTIN FAMILY MEMBER"/>
    <property type="match status" value="1"/>
</dbReference>
<evidence type="ECO:0000256" key="1">
    <source>
        <dbReference type="ARBA" id="ARBA00004141"/>
    </source>
</evidence>